<reference evidence="9 10" key="1">
    <citation type="submission" date="2016-11" db="EMBL/GenBank/DDBJ databases">
        <authorList>
            <person name="Jaros S."/>
            <person name="Januszkiewicz K."/>
            <person name="Wedrychowicz H."/>
        </authorList>
    </citation>
    <scope>NUCLEOTIDE SEQUENCE [LARGE SCALE GENOMIC DNA]</scope>
    <source>
        <strain evidence="9 10">DSM 15929</strain>
    </source>
</reference>
<keyword evidence="6 7" id="KW-0472">Membrane</keyword>
<dbReference type="PANTHER" id="PTHR43744">
    <property type="entry name" value="ABC TRANSPORTER PERMEASE PROTEIN MG189-RELATED-RELATED"/>
    <property type="match status" value="1"/>
</dbReference>
<evidence type="ECO:0000256" key="7">
    <source>
        <dbReference type="RuleBase" id="RU363032"/>
    </source>
</evidence>
<dbReference type="InterPro" id="IPR035906">
    <property type="entry name" value="MetI-like_sf"/>
</dbReference>
<keyword evidence="4 7" id="KW-0812">Transmembrane</keyword>
<sequence length="296" mass="33392">MHKRHMKRTKGEVVFDVLNVTLLLLFTAICFYPIWFFLVNSISDPKAIAKGIYLIPKQLTTYNYTSLFNEVSNLFPAFKISILRTVLGTVLTLFCCSFVAFIVSQQCLPCRKALYRFIVISMYINAGVIPWFITMKMYHLNNNFLLYIIPSAITAFFVILLKTYFESVPAELQESAEMDGAGILTVYARVMLPLSKPVLASVAVFSAVNQWNQWYDNFMLINKSTLQTVQYLLYLYLTKASQMTGNTAASAAATLGSNPTSIRITITMVTMIPIIIVYPAMQKYFVKGIMLGAVKG</sequence>
<dbReference type="RefSeq" id="WP_073278206.1">
    <property type="nucleotide sequence ID" value="NZ_FRAC01000019.1"/>
</dbReference>
<evidence type="ECO:0000256" key="6">
    <source>
        <dbReference type="ARBA" id="ARBA00023136"/>
    </source>
</evidence>
<name>A0A1M6W4M0_9FIRM</name>
<feature type="transmembrane region" description="Helical" evidence="7">
    <location>
        <begin position="12"/>
        <end position="35"/>
    </location>
</feature>
<dbReference type="Proteomes" id="UP000184386">
    <property type="component" value="Unassembled WGS sequence"/>
</dbReference>
<dbReference type="EMBL" id="FRAC01000019">
    <property type="protein sequence ID" value="SHK88466.1"/>
    <property type="molecule type" value="Genomic_DNA"/>
</dbReference>
<evidence type="ECO:0000259" key="8">
    <source>
        <dbReference type="PROSITE" id="PS50928"/>
    </source>
</evidence>
<dbReference type="Pfam" id="PF00528">
    <property type="entry name" value="BPD_transp_1"/>
    <property type="match status" value="1"/>
</dbReference>
<evidence type="ECO:0000313" key="9">
    <source>
        <dbReference type="EMBL" id="SHK88466.1"/>
    </source>
</evidence>
<dbReference type="PROSITE" id="PS50928">
    <property type="entry name" value="ABC_TM1"/>
    <property type="match status" value="1"/>
</dbReference>
<dbReference type="GO" id="GO:0055085">
    <property type="term" value="P:transmembrane transport"/>
    <property type="evidence" value="ECO:0007669"/>
    <property type="project" value="InterPro"/>
</dbReference>
<evidence type="ECO:0000313" key="10">
    <source>
        <dbReference type="Proteomes" id="UP000184386"/>
    </source>
</evidence>
<feature type="domain" description="ABC transmembrane type-1" evidence="8">
    <location>
        <begin position="78"/>
        <end position="281"/>
    </location>
</feature>
<keyword evidence="5 7" id="KW-1133">Transmembrane helix</keyword>
<feature type="transmembrane region" description="Helical" evidence="7">
    <location>
        <begin position="186"/>
        <end position="208"/>
    </location>
</feature>
<keyword evidence="3" id="KW-1003">Cell membrane</keyword>
<comment type="subcellular location">
    <subcellularLocation>
        <location evidence="1 7">Cell membrane</location>
        <topology evidence="1 7">Multi-pass membrane protein</topology>
    </subcellularLocation>
</comment>
<evidence type="ECO:0000256" key="1">
    <source>
        <dbReference type="ARBA" id="ARBA00004651"/>
    </source>
</evidence>
<dbReference type="SUPFAM" id="SSF161098">
    <property type="entry name" value="MetI-like"/>
    <property type="match status" value="1"/>
</dbReference>
<keyword evidence="2 7" id="KW-0813">Transport</keyword>
<feature type="transmembrane region" description="Helical" evidence="7">
    <location>
        <begin position="262"/>
        <end position="281"/>
    </location>
</feature>
<evidence type="ECO:0000256" key="3">
    <source>
        <dbReference type="ARBA" id="ARBA00022475"/>
    </source>
</evidence>
<dbReference type="GO" id="GO:0005886">
    <property type="term" value="C:plasma membrane"/>
    <property type="evidence" value="ECO:0007669"/>
    <property type="project" value="UniProtKB-SubCell"/>
</dbReference>
<proteinExistence type="inferred from homology"/>
<keyword evidence="9" id="KW-0762">Sugar transport</keyword>
<accession>A0A1M6W4M0</accession>
<gene>
    <name evidence="9" type="ORF">SAMN02745136_03574</name>
</gene>
<keyword evidence="10" id="KW-1185">Reference proteome</keyword>
<dbReference type="PANTHER" id="PTHR43744:SF9">
    <property type="entry name" value="POLYGALACTURONAN_RHAMNOGALACTURONAN TRANSPORT SYSTEM PERMEASE PROTEIN YTCP"/>
    <property type="match status" value="1"/>
</dbReference>
<evidence type="ECO:0000256" key="4">
    <source>
        <dbReference type="ARBA" id="ARBA00022692"/>
    </source>
</evidence>
<protein>
    <submittedName>
        <fullName evidence="9">Multiple sugar transport system permease protein</fullName>
    </submittedName>
</protein>
<evidence type="ECO:0000256" key="2">
    <source>
        <dbReference type="ARBA" id="ARBA00022448"/>
    </source>
</evidence>
<dbReference type="InterPro" id="IPR000515">
    <property type="entry name" value="MetI-like"/>
</dbReference>
<dbReference type="OrthoDB" id="157184at2"/>
<comment type="similarity">
    <text evidence="7">Belongs to the binding-protein-dependent transport system permease family.</text>
</comment>
<dbReference type="STRING" id="1121322.SAMN02745136_03574"/>
<organism evidence="9 10">
    <name type="scientific">Anaerocolumna jejuensis DSM 15929</name>
    <dbReference type="NCBI Taxonomy" id="1121322"/>
    <lineage>
        <taxon>Bacteria</taxon>
        <taxon>Bacillati</taxon>
        <taxon>Bacillota</taxon>
        <taxon>Clostridia</taxon>
        <taxon>Lachnospirales</taxon>
        <taxon>Lachnospiraceae</taxon>
        <taxon>Anaerocolumna</taxon>
    </lineage>
</organism>
<dbReference type="Gene3D" id="1.10.3720.10">
    <property type="entry name" value="MetI-like"/>
    <property type="match status" value="1"/>
</dbReference>
<dbReference type="CDD" id="cd06261">
    <property type="entry name" value="TM_PBP2"/>
    <property type="match status" value="1"/>
</dbReference>
<feature type="transmembrane region" description="Helical" evidence="7">
    <location>
        <begin position="114"/>
        <end position="133"/>
    </location>
</feature>
<evidence type="ECO:0000256" key="5">
    <source>
        <dbReference type="ARBA" id="ARBA00022989"/>
    </source>
</evidence>
<feature type="transmembrane region" description="Helical" evidence="7">
    <location>
        <begin position="145"/>
        <end position="165"/>
    </location>
</feature>
<feature type="transmembrane region" description="Helical" evidence="7">
    <location>
        <begin position="82"/>
        <end position="102"/>
    </location>
</feature>
<dbReference type="AlphaFoldDB" id="A0A1M6W4M0"/>